<evidence type="ECO:0000313" key="8">
    <source>
        <dbReference type="WBParaSite" id="MBELARI_LOCUS11309"/>
    </source>
</evidence>
<dbReference type="PANTHER" id="PTHR12933:SF0">
    <property type="entry name" value="U3 SMALL NUCLEOLAR RNA-ASSOCIATED PROTEIN 25 HOMOLOG"/>
    <property type="match status" value="1"/>
</dbReference>
<dbReference type="GO" id="GO:0000462">
    <property type="term" value="P:maturation of SSU-rRNA from tricistronic rRNA transcript (SSU-rRNA, 5.8S rRNA, LSU-rRNA)"/>
    <property type="evidence" value="ECO:0007669"/>
    <property type="project" value="TreeGrafter"/>
</dbReference>
<dbReference type="PANTHER" id="PTHR12933">
    <property type="entry name" value="ORF PROTEIN-RELATED"/>
    <property type="match status" value="1"/>
</dbReference>
<evidence type="ECO:0000313" key="7">
    <source>
        <dbReference type="Proteomes" id="UP000887575"/>
    </source>
</evidence>
<keyword evidence="7" id="KW-1185">Reference proteome</keyword>
<name>A0AAF3EBJ4_9BILA</name>
<accession>A0AAF3EBJ4</accession>
<dbReference type="WBParaSite" id="MBELARI_LOCUS11309">
    <property type="protein sequence ID" value="MBELARI_LOCUS11309"/>
    <property type="gene ID" value="MBELARI_LOCUS11309"/>
</dbReference>
<dbReference type="InterPro" id="IPR010678">
    <property type="entry name" value="UTP25"/>
</dbReference>
<comment type="similarity">
    <text evidence="2">Belongs to the UTP25 family.</text>
</comment>
<dbReference type="InterPro" id="IPR053939">
    <property type="entry name" value="UTP25_C"/>
</dbReference>
<proteinExistence type="inferred from homology"/>
<keyword evidence="3" id="KW-0539">Nucleus</keyword>
<evidence type="ECO:0000259" key="6">
    <source>
        <dbReference type="Pfam" id="PF22916"/>
    </source>
</evidence>
<comment type="subcellular location">
    <subcellularLocation>
        <location evidence="1">Nucleus</location>
        <location evidence="1">Nucleolus</location>
    </subcellularLocation>
</comment>
<sequence>MPPKRKKAGPPKEEIANESEEDSLAKRVHKDPNLWKDFIDAHFAADRLSTLTLPKTSRTTSKYKLPSLGDIVHFKGCDELETPIGKTIRPEDAGWSDRLTLNYRRLLEQSSDIDENANSEIFSLLSQYVDFTGNPSASSNYRLCYVGHLLNHVIKTRNLILQNKKKLEEIDEINLDDATLQSTRDQGFVRPCVLVLLPFRKDAFEVVNIMESLVFGGGEKPNVANRKRFKDEFGDTGYRVSGARLVEETFRDTMEGNVDDCFRMGVAISKKELKLYSPFSKSDIILCSPLGLRMILNGDQGDESQFISSIQIVVADKCDVLLQQNWEHVITIFKWLNKKPKQIEADIRRVRTLYLDGTAAHYCQTLLFGDYQHEQFTSLSLKHSLSHCGLVLHYPTVEGVLDKVNIPICQELHRINVKNAEESSDARFQYFKDKLLGKLEMHTMIFIPSRNVESFVQCHEYAPDNKISRARDLFYHGKKKLLLVTERFHFFKRFHLRGAKNILFYQLPNDPSFYANMINMCSSDGMRVKAILPFSQFDRLRLSNVFGKQMAAGILKSEKQIQAIVSE</sequence>
<dbReference type="InterPro" id="IPR053940">
    <property type="entry name" value="UTP25_NTPase-like"/>
</dbReference>
<feature type="region of interest" description="Disordered" evidence="4">
    <location>
        <begin position="1"/>
        <end position="26"/>
    </location>
</feature>
<evidence type="ECO:0000256" key="3">
    <source>
        <dbReference type="ARBA" id="ARBA00023242"/>
    </source>
</evidence>
<dbReference type="Proteomes" id="UP000887575">
    <property type="component" value="Unassembled WGS sequence"/>
</dbReference>
<feature type="domain" description="UTP25 C-terminal" evidence="5">
    <location>
        <begin position="401"/>
        <end position="561"/>
    </location>
</feature>
<evidence type="ECO:0000256" key="4">
    <source>
        <dbReference type="SAM" id="MobiDB-lite"/>
    </source>
</evidence>
<feature type="domain" description="UTP25 NTP hydrolase-like" evidence="6">
    <location>
        <begin position="136"/>
        <end position="390"/>
    </location>
</feature>
<reference evidence="8" key="1">
    <citation type="submission" date="2024-02" db="UniProtKB">
        <authorList>
            <consortium name="WormBaseParasite"/>
        </authorList>
    </citation>
    <scope>IDENTIFICATION</scope>
</reference>
<dbReference type="GO" id="GO:0034511">
    <property type="term" value="F:U3 snoRNA binding"/>
    <property type="evidence" value="ECO:0007669"/>
    <property type="project" value="InterPro"/>
</dbReference>
<organism evidence="7 8">
    <name type="scientific">Mesorhabditis belari</name>
    <dbReference type="NCBI Taxonomy" id="2138241"/>
    <lineage>
        <taxon>Eukaryota</taxon>
        <taxon>Metazoa</taxon>
        <taxon>Ecdysozoa</taxon>
        <taxon>Nematoda</taxon>
        <taxon>Chromadorea</taxon>
        <taxon>Rhabditida</taxon>
        <taxon>Rhabditina</taxon>
        <taxon>Rhabditomorpha</taxon>
        <taxon>Rhabditoidea</taxon>
        <taxon>Rhabditidae</taxon>
        <taxon>Mesorhabditinae</taxon>
        <taxon>Mesorhabditis</taxon>
    </lineage>
</organism>
<dbReference type="GO" id="GO:0019843">
    <property type="term" value="F:rRNA binding"/>
    <property type="evidence" value="ECO:0007669"/>
    <property type="project" value="TreeGrafter"/>
</dbReference>
<dbReference type="GO" id="GO:0032040">
    <property type="term" value="C:small-subunit processome"/>
    <property type="evidence" value="ECO:0007669"/>
    <property type="project" value="TreeGrafter"/>
</dbReference>
<dbReference type="Pfam" id="PF06862">
    <property type="entry name" value="Utp25_C"/>
    <property type="match status" value="1"/>
</dbReference>
<evidence type="ECO:0000259" key="5">
    <source>
        <dbReference type="Pfam" id="PF06862"/>
    </source>
</evidence>
<dbReference type="Pfam" id="PF22916">
    <property type="entry name" value="UTP25_NTPase-like"/>
    <property type="match status" value="1"/>
</dbReference>
<evidence type="ECO:0000256" key="1">
    <source>
        <dbReference type="ARBA" id="ARBA00004604"/>
    </source>
</evidence>
<evidence type="ECO:0000256" key="2">
    <source>
        <dbReference type="ARBA" id="ARBA00009223"/>
    </source>
</evidence>
<protein>
    <submittedName>
        <fullName evidence="8">Digestive organ expansion factor homolog</fullName>
    </submittedName>
</protein>
<dbReference type="AlphaFoldDB" id="A0AAF3EBJ4"/>